<dbReference type="Gene3D" id="1.10.10.10">
    <property type="entry name" value="Winged helix-like DNA-binding domain superfamily/Winged helix DNA-binding domain"/>
    <property type="match status" value="1"/>
</dbReference>
<dbReference type="Proteomes" id="UP000264036">
    <property type="component" value="Unassembled WGS sequence"/>
</dbReference>
<dbReference type="Pfam" id="PF00126">
    <property type="entry name" value="HTH_1"/>
    <property type="match status" value="1"/>
</dbReference>
<evidence type="ECO:0000256" key="2">
    <source>
        <dbReference type="ARBA" id="ARBA00023015"/>
    </source>
</evidence>
<dbReference type="Pfam" id="PF03466">
    <property type="entry name" value="LysR_substrate"/>
    <property type="match status" value="1"/>
</dbReference>
<comment type="similarity">
    <text evidence="1">Belongs to the LysR transcriptional regulatory family.</text>
</comment>
<gene>
    <name evidence="6" type="ORF">DD666_09735</name>
</gene>
<dbReference type="Gene3D" id="3.40.190.290">
    <property type="match status" value="1"/>
</dbReference>
<comment type="caution">
    <text evidence="6">The sequence shown here is derived from an EMBL/GenBank/DDBJ whole genome shotgun (WGS) entry which is preliminary data.</text>
</comment>
<feature type="domain" description="HTH lysR-type" evidence="5">
    <location>
        <begin position="1"/>
        <end position="58"/>
    </location>
</feature>
<dbReference type="PANTHER" id="PTHR30427:SF1">
    <property type="entry name" value="TRANSCRIPTIONAL ACTIVATOR PROTEIN LYSR"/>
    <property type="match status" value="1"/>
</dbReference>
<evidence type="ECO:0000256" key="1">
    <source>
        <dbReference type="ARBA" id="ARBA00009437"/>
    </source>
</evidence>
<dbReference type="GO" id="GO:0009089">
    <property type="term" value="P:lysine biosynthetic process via diaminopimelate"/>
    <property type="evidence" value="ECO:0007669"/>
    <property type="project" value="TreeGrafter"/>
</dbReference>
<keyword evidence="4" id="KW-0804">Transcription</keyword>
<dbReference type="InterPro" id="IPR036388">
    <property type="entry name" value="WH-like_DNA-bd_sf"/>
</dbReference>
<dbReference type="AlphaFoldDB" id="A0A356LF85"/>
<dbReference type="GO" id="GO:0010628">
    <property type="term" value="P:positive regulation of gene expression"/>
    <property type="evidence" value="ECO:0007669"/>
    <property type="project" value="TreeGrafter"/>
</dbReference>
<dbReference type="PANTHER" id="PTHR30427">
    <property type="entry name" value="TRANSCRIPTIONAL ACTIVATOR PROTEIN LYSR"/>
    <property type="match status" value="1"/>
</dbReference>
<keyword evidence="3" id="KW-0238">DNA-binding</keyword>
<proteinExistence type="inferred from homology"/>
<dbReference type="SUPFAM" id="SSF53850">
    <property type="entry name" value="Periplasmic binding protein-like II"/>
    <property type="match status" value="1"/>
</dbReference>
<evidence type="ECO:0000256" key="3">
    <source>
        <dbReference type="ARBA" id="ARBA00023125"/>
    </source>
</evidence>
<dbReference type="PROSITE" id="PS50931">
    <property type="entry name" value="HTH_LYSR"/>
    <property type="match status" value="1"/>
</dbReference>
<evidence type="ECO:0000259" key="5">
    <source>
        <dbReference type="PROSITE" id="PS50931"/>
    </source>
</evidence>
<protein>
    <submittedName>
        <fullName evidence="6">LysR family transcriptional regulator</fullName>
    </submittedName>
</protein>
<dbReference type="InterPro" id="IPR005119">
    <property type="entry name" value="LysR_subst-bd"/>
</dbReference>
<dbReference type="GO" id="GO:0043565">
    <property type="term" value="F:sequence-specific DNA binding"/>
    <property type="evidence" value="ECO:0007669"/>
    <property type="project" value="TreeGrafter"/>
</dbReference>
<reference evidence="6 7" key="1">
    <citation type="journal article" date="2018" name="Nat. Biotechnol.">
        <title>A standardized bacterial taxonomy based on genome phylogeny substantially revises the tree of life.</title>
        <authorList>
            <person name="Parks D.H."/>
            <person name="Chuvochina M."/>
            <person name="Waite D.W."/>
            <person name="Rinke C."/>
            <person name="Skarshewski A."/>
            <person name="Chaumeil P.A."/>
            <person name="Hugenholtz P."/>
        </authorList>
    </citation>
    <scope>NUCLEOTIDE SEQUENCE [LARGE SCALE GENOMIC DNA]</scope>
    <source>
        <strain evidence="6">UBA10707</strain>
    </source>
</reference>
<evidence type="ECO:0000313" key="7">
    <source>
        <dbReference type="Proteomes" id="UP000264036"/>
    </source>
</evidence>
<name>A0A356LF85_9BURK</name>
<accession>A0A356LF85</accession>
<dbReference type="GO" id="GO:0003700">
    <property type="term" value="F:DNA-binding transcription factor activity"/>
    <property type="evidence" value="ECO:0007669"/>
    <property type="project" value="InterPro"/>
</dbReference>
<dbReference type="InterPro" id="IPR036390">
    <property type="entry name" value="WH_DNA-bd_sf"/>
</dbReference>
<organism evidence="6 7">
    <name type="scientific">Advenella kashmirensis</name>
    <dbReference type="NCBI Taxonomy" id="310575"/>
    <lineage>
        <taxon>Bacteria</taxon>
        <taxon>Pseudomonadati</taxon>
        <taxon>Pseudomonadota</taxon>
        <taxon>Betaproteobacteria</taxon>
        <taxon>Burkholderiales</taxon>
        <taxon>Alcaligenaceae</taxon>
    </lineage>
</organism>
<keyword evidence="2" id="KW-0805">Transcription regulation</keyword>
<evidence type="ECO:0000256" key="4">
    <source>
        <dbReference type="ARBA" id="ARBA00023163"/>
    </source>
</evidence>
<dbReference type="SUPFAM" id="SSF46785">
    <property type="entry name" value="Winged helix' DNA-binding domain"/>
    <property type="match status" value="1"/>
</dbReference>
<dbReference type="InterPro" id="IPR000847">
    <property type="entry name" value="LysR_HTH_N"/>
</dbReference>
<sequence>MNARDIEIFRSVMVSGTASKTAALLGISQSAVSQSLRKLETSADLCLFERIRGRLVPTREAQILLNDIERHFIGMQAIEHRVRSLKSGGADRLTAAVYPALGFSFLPHVVASFRHRFPETFISLQIMSSKDVHAHVTSGQADFGLMADEMSLAGLEHSLFYRTQSVVVMRKDHPLNNKQVIALTDLQDMDFIALNAEDSSRIRLDALLQNANVVPRRIIETPYSQTVCELARQGVGIGVANPVTAIGYADSGLVIKRAAFDVEFRAILLFRTDKLFSESSKQFLKFMRIQMSEVQTQIDDLLGAIPAKSSGRKSQ</sequence>
<evidence type="ECO:0000313" key="6">
    <source>
        <dbReference type="EMBL" id="HBP29683.1"/>
    </source>
</evidence>
<dbReference type="EMBL" id="DOEK01000027">
    <property type="protein sequence ID" value="HBP29683.1"/>
    <property type="molecule type" value="Genomic_DNA"/>
</dbReference>